<comment type="caution">
    <text evidence="9">Lacks conserved residue(s) required for the propagation of feature annotation.</text>
</comment>
<keyword evidence="7 9" id="KW-0868">Chloride</keyword>
<evidence type="ECO:0000256" key="7">
    <source>
        <dbReference type="ARBA" id="ARBA00023214"/>
    </source>
</evidence>
<organism evidence="11 12">
    <name type="scientific">Heterodermia speciosa</name>
    <dbReference type="NCBI Taxonomy" id="116794"/>
    <lineage>
        <taxon>Eukaryota</taxon>
        <taxon>Fungi</taxon>
        <taxon>Dikarya</taxon>
        <taxon>Ascomycota</taxon>
        <taxon>Pezizomycotina</taxon>
        <taxon>Lecanoromycetes</taxon>
        <taxon>OSLEUM clade</taxon>
        <taxon>Lecanoromycetidae</taxon>
        <taxon>Caliciales</taxon>
        <taxon>Physciaceae</taxon>
        <taxon>Heterodermia</taxon>
    </lineage>
</organism>
<reference evidence="11" key="1">
    <citation type="submission" date="2021-03" db="EMBL/GenBank/DDBJ databases">
        <authorList>
            <person name="Tagirdzhanova G."/>
        </authorList>
    </citation>
    <scope>NUCLEOTIDE SEQUENCE</scope>
</reference>
<feature type="domain" description="CBS" evidence="10">
    <location>
        <begin position="728"/>
        <end position="783"/>
    </location>
</feature>
<keyword evidence="12" id="KW-1185">Reference proteome</keyword>
<feature type="transmembrane region" description="Helical" evidence="9">
    <location>
        <begin position="191"/>
        <end position="211"/>
    </location>
</feature>
<keyword evidence="6 9" id="KW-0472">Membrane</keyword>
<dbReference type="PANTHER" id="PTHR45711">
    <property type="entry name" value="CHLORIDE CHANNEL PROTEIN"/>
    <property type="match status" value="1"/>
</dbReference>
<dbReference type="OrthoDB" id="44789at2759"/>
<evidence type="ECO:0000256" key="6">
    <source>
        <dbReference type="ARBA" id="ARBA00023136"/>
    </source>
</evidence>
<evidence type="ECO:0000256" key="3">
    <source>
        <dbReference type="ARBA" id="ARBA00022692"/>
    </source>
</evidence>
<keyword evidence="2 9" id="KW-0813">Transport</keyword>
<comment type="caution">
    <text evidence="11">The sequence shown here is derived from an EMBL/GenBank/DDBJ whole genome shotgun (WGS) entry which is preliminary data.</text>
</comment>
<evidence type="ECO:0000256" key="4">
    <source>
        <dbReference type="ARBA" id="ARBA00022989"/>
    </source>
</evidence>
<gene>
    <name evidence="11" type="ORF">HETSPECPRED_010203</name>
</gene>
<dbReference type="PROSITE" id="PS51371">
    <property type="entry name" value="CBS"/>
    <property type="match status" value="1"/>
</dbReference>
<dbReference type="GO" id="GO:0005247">
    <property type="term" value="F:voltage-gated chloride channel activity"/>
    <property type="evidence" value="ECO:0007669"/>
    <property type="project" value="TreeGrafter"/>
</dbReference>
<feature type="transmembrane region" description="Helical" evidence="9">
    <location>
        <begin position="397"/>
        <end position="417"/>
    </location>
</feature>
<feature type="transmembrane region" description="Helical" evidence="9">
    <location>
        <begin position="323"/>
        <end position="346"/>
    </location>
</feature>
<dbReference type="Proteomes" id="UP000664521">
    <property type="component" value="Unassembled WGS sequence"/>
</dbReference>
<proteinExistence type="inferred from homology"/>
<dbReference type="AlphaFoldDB" id="A0A8H3EV01"/>
<dbReference type="InterPro" id="IPR046342">
    <property type="entry name" value="CBS_dom_sf"/>
</dbReference>
<keyword evidence="5 9" id="KW-0406">Ion transport</keyword>
<dbReference type="EMBL" id="CAJPDS010000009">
    <property type="protein sequence ID" value="CAF9910843.1"/>
    <property type="molecule type" value="Genomic_DNA"/>
</dbReference>
<evidence type="ECO:0000313" key="11">
    <source>
        <dbReference type="EMBL" id="CAF9910843.1"/>
    </source>
</evidence>
<dbReference type="GO" id="GO:0005769">
    <property type="term" value="C:early endosome"/>
    <property type="evidence" value="ECO:0007669"/>
    <property type="project" value="TreeGrafter"/>
</dbReference>
<keyword evidence="8" id="KW-0129">CBS domain</keyword>
<dbReference type="InterPro" id="IPR014743">
    <property type="entry name" value="Cl-channel_core"/>
</dbReference>
<feature type="transmembrane region" description="Helical" evidence="9">
    <location>
        <begin position="437"/>
        <end position="454"/>
    </location>
</feature>
<dbReference type="SUPFAM" id="SSF81340">
    <property type="entry name" value="Clc chloride channel"/>
    <property type="match status" value="1"/>
</dbReference>
<accession>A0A8H3EV01</accession>
<evidence type="ECO:0000256" key="8">
    <source>
        <dbReference type="PROSITE-ProRule" id="PRU00703"/>
    </source>
</evidence>
<name>A0A8H3EV01_9LECA</name>
<comment type="similarity">
    <text evidence="9">Belongs to the chloride channel (TC 2.A.49) family.</text>
</comment>
<dbReference type="InterPro" id="IPR001807">
    <property type="entry name" value="ClC"/>
</dbReference>
<dbReference type="GO" id="GO:0005886">
    <property type="term" value="C:plasma membrane"/>
    <property type="evidence" value="ECO:0007669"/>
    <property type="project" value="TreeGrafter"/>
</dbReference>
<evidence type="ECO:0000256" key="5">
    <source>
        <dbReference type="ARBA" id="ARBA00023065"/>
    </source>
</evidence>
<keyword evidence="3 9" id="KW-0812">Transmembrane</keyword>
<evidence type="ECO:0000256" key="9">
    <source>
        <dbReference type="RuleBase" id="RU361221"/>
    </source>
</evidence>
<evidence type="ECO:0000256" key="2">
    <source>
        <dbReference type="ARBA" id="ARBA00022448"/>
    </source>
</evidence>
<protein>
    <recommendedName>
        <fullName evidence="9">Chloride channel protein</fullName>
    </recommendedName>
</protein>
<dbReference type="CDD" id="cd03684">
    <property type="entry name" value="ClC_3_like"/>
    <property type="match status" value="1"/>
</dbReference>
<evidence type="ECO:0000256" key="1">
    <source>
        <dbReference type="ARBA" id="ARBA00004141"/>
    </source>
</evidence>
<dbReference type="PANTHER" id="PTHR45711:SF3">
    <property type="entry name" value="CLC CHANNEL"/>
    <property type="match status" value="1"/>
</dbReference>
<dbReference type="PRINTS" id="PR00762">
    <property type="entry name" value="CLCHANNEL"/>
</dbReference>
<evidence type="ECO:0000259" key="10">
    <source>
        <dbReference type="PROSITE" id="PS51371"/>
    </source>
</evidence>
<dbReference type="Pfam" id="PF00654">
    <property type="entry name" value="Voltage_CLC"/>
    <property type="match status" value="1"/>
</dbReference>
<dbReference type="GO" id="GO:0005794">
    <property type="term" value="C:Golgi apparatus"/>
    <property type="evidence" value="ECO:0007669"/>
    <property type="project" value="TreeGrafter"/>
</dbReference>
<dbReference type="SUPFAM" id="SSF54631">
    <property type="entry name" value="CBS-domain pair"/>
    <property type="match status" value="1"/>
</dbReference>
<sequence length="783" mass="86011">MPADVEQATERTKLLYQVANDRRLSTVLDEDAHSVISSHVTKAEQALGKTPIGERLPYNDYTTIDWLHDLASSRAQTRRNTADAKKVKDSFRARSIRSRGGIRGRLISSFESCQGWIAVALIGVLTACVAFLVDVAEATVSDWKLGYCTTNVLSPRESCCTDRKPLRTSQANLGEDCDAWHMWTEGWYRSFGIYVGFALAFGIISSSITMLTRKTLPATAPGHGDRHRDPAVGGDQGVTGKSMYMAAGSGIPEIKTILSGFVIPHFLDLKVLIVKAIGAVFAVASGMCLGKEGPFVHISTCVAYLVGMRFPKYRENGRKLRELLSAGCASGLSVAFGAPIGGVLFSYEEISTYFPRKVLWRAFLCSLCAAMVLKALNPTGTGKLVLFETHYGTSYTPVHYLVFILLGIAGGLFGGVFCKANFLWSKSFRKFTIIKDYPVFEVLLVVLVTGLVQYPNPMTREPGDVIIKNLLQDCRNSSQSWICQREADPARTKYVGWLVYGTVSKLLLTTITFGCKVPSGIIIPALDAGAFFGRLIGQWITNISPGIFAMVGAVAFLAGVCRMTISLCVIMFELTGELEYIVPNMIAILVAKWVADALEREGVYDLAQTVLGHPFLDLDHAIKLVQAENEVVERLIPPKQTMLEITVDVPKDNTVSRKILEQKLDQLKSRGLMDAGLVLVQDGLLQGYLSEGELDFGLNKLGKVWDALCKVRLLGDPQEGEFDLSMFVDRTPLTICAKAPMEYAVEMFGKLGLRYLCVVEEGTGRLVGVILKKRLVVWLESLK</sequence>
<keyword evidence="4 9" id="KW-1133">Transmembrane helix</keyword>
<dbReference type="InterPro" id="IPR000644">
    <property type="entry name" value="CBS_dom"/>
</dbReference>
<feature type="transmembrane region" description="Helical" evidence="9">
    <location>
        <begin position="113"/>
        <end position="133"/>
    </location>
</feature>
<dbReference type="Gene3D" id="1.10.3080.10">
    <property type="entry name" value="Clc chloride channel"/>
    <property type="match status" value="1"/>
</dbReference>
<feature type="transmembrane region" description="Helical" evidence="9">
    <location>
        <begin position="358"/>
        <end position="377"/>
    </location>
</feature>
<comment type="subcellular location">
    <subcellularLocation>
        <location evidence="1 9">Membrane</location>
        <topology evidence="1 9">Multi-pass membrane protein</topology>
    </subcellularLocation>
</comment>
<evidence type="ECO:0000313" key="12">
    <source>
        <dbReference type="Proteomes" id="UP000664521"/>
    </source>
</evidence>
<feature type="transmembrane region" description="Helical" evidence="9">
    <location>
        <begin position="547"/>
        <end position="572"/>
    </location>
</feature>